<reference evidence="7 8" key="1">
    <citation type="journal article" date="2017" name="Mol. Plant">
        <title>The Genome of Medicinal Plant Macleaya cordata Provides New Insights into Benzylisoquinoline Alkaloids Metabolism.</title>
        <authorList>
            <person name="Liu X."/>
            <person name="Liu Y."/>
            <person name="Huang P."/>
            <person name="Ma Y."/>
            <person name="Qing Z."/>
            <person name="Tang Q."/>
            <person name="Cao H."/>
            <person name="Cheng P."/>
            <person name="Zheng Y."/>
            <person name="Yuan Z."/>
            <person name="Zhou Y."/>
            <person name="Liu J."/>
            <person name="Tang Z."/>
            <person name="Zhuo Y."/>
            <person name="Zhang Y."/>
            <person name="Yu L."/>
            <person name="Huang J."/>
            <person name="Yang P."/>
            <person name="Peng Q."/>
            <person name="Zhang J."/>
            <person name="Jiang W."/>
            <person name="Zhang Z."/>
            <person name="Lin K."/>
            <person name="Ro D.K."/>
            <person name="Chen X."/>
            <person name="Xiong X."/>
            <person name="Shang Y."/>
            <person name="Huang S."/>
            <person name="Zeng J."/>
        </authorList>
    </citation>
    <scope>NUCLEOTIDE SEQUENCE [LARGE SCALE GENOMIC DNA]</scope>
    <source>
        <strain evidence="8">cv. BLH2017</strain>
        <tissue evidence="7">Root</tissue>
    </source>
</reference>
<proteinExistence type="inferred from homology"/>
<dbReference type="AlphaFoldDB" id="A0A200QFW3"/>
<feature type="domain" description="Bifunctional inhibitor/plant lipid transfer protein/seed storage helical" evidence="6">
    <location>
        <begin position="45"/>
        <end position="118"/>
    </location>
</feature>
<evidence type="ECO:0000256" key="1">
    <source>
        <dbReference type="ARBA" id="ARBA00009748"/>
    </source>
</evidence>
<dbReference type="Proteomes" id="UP000195402">
    <property type="component" value="Unassembled WGS sequence"/>
</dbReference>
<comment type="similarity">
    <text evidence="1">Belongs to the plant LTP family.</text>
</comment>
<evidence type="ECO:0000256" key="5">
    <source>
        <dbReference type="SAM" id="SignalP"/>
    </source>
</evidence>
<dbReference type="InterPro" id="IPR043325">
    <property type="entry name" value="LTSS"/>
</dbReference>
<evidence type="ECO:0000256" key="2">
    <source>
        <dbReference type="ARBA" id="ARBA00022729"/>
    </source>
</evidence>
<dbReference type="OrthoDB" id="1925812at2759"/>
<dbReference type="PANTHER" id="PTHR33044">
    <property type="entry name" value="BIFUNCTIONAL INHIBITOR/LIPID-TRANSFER PROTEIN/SEED STORAGE 2S ALBUMIN SUPERFAMILY PROTEIN-RELATED"/>
    <property type="match status" value="1"/>
</dbReference>
<feature type="chain" id="PRO_5012125820" evidence="5">
    <location>
        <begin position="24"/>
        <end position="126"/>
    </location>
</feature>
<dbReference type="EMBL" id="MVGT01002104">
    <property type="protein sequence ID" value="OVA09354.1"/>
    <property type="molecule type" value="Genomic_DNA"/>
</dbReference>
<dbReference type="InterPro" id="IPR016140">
    <property type="entry name" value="Bifunc_inhib/LTP/seed_store"/>
</dbReference>
<dbReference type="SUPFAM" id="SSF47699">
    <property type="entry name" value="Bifunctional inhibitor/lipid-transfer protein/seed storage 2S albumin"/>
    <property type="match status" value="1"/>
</dbReference>
<name>A0A200QFW3_MACCD</name>
<comment type="caution">
    <text evidence="7">The sequence shown here is derived from an EMBL/GenBank/DDBJ whole genome shotgun (WGS) entry which is preliminary data.</text>
</comment>
<keyword evidence="8" id="KW-1185">Reference proteome</keyword>
<keyword evidence="4" id="KW-0325">Glycoprotein</keyword>
<evidence type="ECO:0000256" key="4">
    <source>
        <dbReference type="ARBA" id="ARBA00023180"/>
    </source>
</evidence>
<feature type="signal peptide" evidence="5">
    <location>
        <begin position="1"/>
        <end position="23"/>
    </location>
</feature>
<dbReference type="CDD" id="cd00010">
    <property type="entry name" value="AAI_LTSS"/>
    <property type="match status" value="1"/>
</dbReference>
<accession>A0A200QFW3</accession>
<dbReference type="InParanoid" id="A0A200QFW3"/>
<dbReference type="Pfam" id="PF14368">
    <property type="entry name" value="LTP_2"/>
    <property type="match status" value="1"/>
</dbReference>
<dbReference type="Gene3D" id="1.10.110.10">
    <property type="entry name" value="Plant lipid-transfer and hydrophobic proteins"/>
    <property type="match status" value="1"/>
</dbReference>
<dbReference type="STRING" id="56857.A0A200QFW3"/>
<evidence type="ECO:0000256" key="3">
    <source>
        <dbReference type="ARBA" id="ARBA00023157"/>
    </source>
</evidence>
<protein>
    <submittedName>
        <fullName evidence="7">Bifunctional inhibitor/plant lipid transfer protein/seed storage helical domain</fullName>
    </submittedName>
</protein>
<keyword evidence="2 5" id="KW-0732">Signal</keyword>
<dbReference type="InterPro" id="IPR036312">
    <property type="entry name" value="Bifun_inhib/LTP/seed_sf"/>
</dbReference>
<gene>
    <name evidence="7" type="ORF">BVC80_7819g10</name>
</gene>
<dbReference type="FunCoup" id="A0A200QFW3">
    <property type="interactions" value="14"/>
</dbReference>
<evidence type="ECO:0000313" key="8">
    <source>
        <dbReference type="Proteomes" id="UP000195402"/>
    </source>
</evidence>
<dbReference type="OMA" id="GGMECAQ"/>
<organism evidence="7 8">
    <name type="scientific">Macleaya cordata</name>
    <name type="common">Five-seeded plume-poppy</name>
    <name type="synonym">Bocconia cordata</name>
    <dbReference type="NCBI Taxonomy" id="56857"/>
    <lineage>
        <taxon>Eukaryota</taxon>
        <taxon>Viridiplantae</taxon>
        <taxon>Streptophyta</taxon>
        <taxon>Embryophyta</taxon>
        <taxon>Tracheophyta</taxon>
        <taxon>Spermatophyta</taxon>
        <taxon>Magnoliopsida</taxon>
        <taxon>Ranunculales</taxon>
        <taxon>Papaveraceae</taxon>
        <taxon>Papaveroideae</taxon>
        <taxon>Macleaya</taxon>
    </lineage>
</organism>
<evidence type="ECO:0000259" key="6">
    <source>
        <dbReference type="Pfam" id="PF14368"/>
    </source>
</evidence>
<keyword evidence="3" id="KW-1015">Disulfide bond</keyword>
<sequence>MGSAKFFLSVILLFSSWVFLGFSQLEGIIGALGGGMGGGGGGGMECAQKLLPCQAYLKPPSSPPDTCCVPLKQMITDDVKCLCGIFNNQDLLKTFHVTQEEALKLLGECGAKADISQCNNAGGGGN</sequence>
<evidence type="ECO:0000313" key="7">
    <source>
        <dbReference type="EMBL" id="OVA09354.1"/>
    </source>
</evidence>